<dbReference type="GO" id="GO:0015093">
    <property type="term" value="F:ferrous iron transmembrane transporter activity"/>
    <property type="evidence" value="ECO:0007669"/>
    <property type="project" value="TreeGrafter"/>
</dbReference>
<evidence type="ECO:0000313" key="9">
    <source>
        <dbReference type="Proteomes" id="UP000295132"/>
    </source>
</evidence>
<comment type="caution">
    <text evidence="8">The sequence shown here is derived from an EMBL/GenBank/DDBJ whole genome shotgun (WGS) entry which is preliminary data.</text>
</comment>
<feature type="transmembrane region" description="Helical" evidence="6">
    <location>
        <begin position="471"/>
        <end position="492"/>
    </location>
</feature>
<dbReference type="Pfam" id="PF03239">
    <property type="entry name" value="FTR1"/>
    <property type="match status" value="1"/>
</dbReference>
<organism evidence="8 9">
    <name type="scientific">Bacillus salipaludis</name>
    <dbReference type="NCBI Taxonomy" id="2547811"/>
    <lineage>
        <taxon>Bacteria</taxon>
        <taxon>Bacillati</taxon>
        <taxon>Bacillota</taxon>
        <taxon>Bacilli</taxon>
        <taxon>Bacillales</taxon>
        <taxon>Bacillaceae</taxon>
        <taxon>Bacillus</taxon>
    </lineage>
</organism>
<evidence type="ECO:0000256" key="7">
    <source>
        <dbReference type="SAM" id="SignalP"/>
    </source>
</evidence>
<feature type="transmembrane region" description="Helical" evidence="6">
    <location>
        <begin position="393"/>
        <end position="413"/>
    </location>
</feature>
<keyword evidence="3 6" id="KW-0812">Transmembrane</keyword>
<feature type="transmembrane region" description="Helical" evidence="6">
    <location>
        <begin position="504"/>
        <end position="526"/>
    </location>
</feature>
<keyword evidence="5 6" id="KW-0472">Membrane</keyword>
<comment type="similarity">
    <text evidence="2">Belongs to the oxidase-dependent Fe transporter (OFeT) (TC 9.A.10.1) family.</text>
</comment>
<evidence type="ECO:0000256" key="5">
    <source>
        <dbReference type="ARBA" id="ARBA00023136"/>
    </source>
</evidence>
<dbReference type="RefSeq" id="WP_133336241.1">
    <property type="nucleotide sequence ID" value="NZ_SMYO01000008.1"/>
</dbReference>
<evidence type="ECO:0000256" key="6">
    <source>
        <dbReference type="SAM" id="Phobius"/>
    </source>
</evidence>
<sequence>MKTKIKLSLALFISLFMLILMIQPAAAAENHDELFVLIGDSLMKAKQGDQVTVSKNMEQFSKEWNALKKEDSKLAKTVNTKLNDVNRLLKEKADNEAITKGLSALSSAVVQYDQEQNPVDKEKGKEQVKNLLPIIDTMKESSEQGNISKVKLQYQTFMNQWTANETFVHDESISSYGNIEKYTALVRIAITQDPPDLKKAQLQLDQLTKEIENFLAGKNTGKSQETYSLQDLSNLLTKAEDLISQKDYQNASSKLNEVLTIWPMVEGDVQTRDSKLYNDIETKVPTAISILNSKNVNAQKASEIIEDLHTRLAPLLSKTDYSLWDAALILLREGLEALLIVATLLAFLKRMGKSSKQKWIWAGVGAGILLSAILAIFINILFSKLTAASSREYIEGITGIVAVLMMLTIGAWLHNKSSIGNWNKFINQQMEQAIAKGSLLSFAMISFLSVFREGAETIIFYAGITPYISLQQLVIGVLLAVVILAVVGFLIIKYSVKIPIRLFFKAATILIYVLAFKILGISVHALQISNMIPTTTVNKLPYVDWIGLYPTWETTLTQIGLLVIIFFMTYAVKKKFFRKSIPANV</sequence>
<dbReference type="GO" id="GO:0033573">
    <property type="term" value="C:high-affinity iron permease complex"/>
    <property type="evidence" value="ECO:0007669"/>
    <property type="project" value="InterPro"/>
</dbReference>
<dbReference type="AlphaFoldDB" id="A0A4R5VN12"/>
<dbReference type="Proteomes" id="UP000295132">
    <property type="component" value="Unassembled WGS sequence"/>
</dbReference>
<keyword evidence="7" id="KW-0732">Signal</keyword>
<evidence type="ECO:0000256" key="2">
    <source>
        <dbReference type="ARBA" id="ARBA00008333"/>
    </source>
</evidence>
<evidence type="ECO:0000256" key="3">
    <source>
        <dbReference type="ARBA" id="ARBA00022692"/>
    </source>
</evidence>
<gene>
    <name evidence="8" type="ORF">E2K98_17215</name>
</gene>
<feature type="transmembrane region" description="Helical" evidence="6">
    <location>
        <begin position="433"/>
        <end position="451"/>
    </location>
</feature>
<protein>
    <submittedName>
        <fullName evidence="8">FTR1 family iron permease</fullName>
    </submittedName>
</protein>
<feature type="transmembrane region" description="Helical" evidence="6">
    <location>
        <begin position="321"/>
        <end position="347"/>
    </location>
</feature>
<reference evidence="8 9" key="1">
    <citation type="submission" date="2019-03" db="EMBL/GenBank/DDBJ databases">
        <title>Bacillus niacini sp. nov. a Nicotinate-Metabolizing Mesophile Isolated from Soil.</title>
        <authorList>
            <person name="Zhang G."/>
        </authorList>
    </citation>
    <scope>NUCLEOTIDE SEQUENCE [LARGE SCALE GENOMIC DNA]</scope>
    <source>
        <strain evidence="8 9">WN066</strain>
    </source>
</reference>
<feature type="transmembrane region" description="Helical" evidence="6">
    <location>
        <begin position="546"/>
        <end position="572"/>
    </location>
</feature>
<dbReference type="InterPro" id="IPR004923">
    <property type="entry name" value="FTR1/Fip1/EfeU"/>
</dbReference>
<evidence type="ECO:0000256" key="1">
    <source>
        <dbReference type="ARBA" id="ARBA00004141"/>
    </source>
</evidence>
<dbReference type="PANTHER" id="PTHR31632:SF2">
    <property type="entry name" value="PLASMA MEMBRANE IRON PERMEASE"/>
    <property type="match status" value="1"/>
</dbReference>
<feature type="chain" id="PRO_5020321502" evidence="7">
    <location>
        <begin position="28"/>
        <end position="585"/>
    </location>
</feature>
<feature type="signal peptide" evidence="7">
    <location>
        <begin position="1"/>
        <end position="27"/>
    </location>
</feature>
<name>A0A4R5VN12_9BACI</name>
<feature type="transmembrane region" description="Helical" evidence="6">
    <location>
        <begin position="359"/>
        <end position="381"/>
    </location>
</feature>
<evidence type="ECO:0000313" key="8">
    <source>
        <dbReference type="EMBL" id="TDK59672.1"/>
    </source>
</evidence>
<proteinExistence type="inferred from homology"/>
<comment type="subcellular location">
    <subcellularLocation>
        <location evidence="1">Membrane</location>
        <topology evidence="1">Multi-pass membrane protein</topology>
    </subcellularLocation>
</comment>
<accession>A0A4R5VN12</accession>
<evidence type="ECO:0000256" key="4">
    <source>
        <dbReference type="ARBA" id="ARBA00022989"/>
    </source>
</evidence>
<dbReference type="EMBL" id="SMYO01000008">
    <property type="protein sequence ID" value="TDK59672.1"/>
    <property type="molecule type" value="Genomic_DNA"/>
</dbReference>
<dbReference type="PANTHER" id="PTHR31632">
    <property type="entry name" value="IRON TRANSPORTER FTH1"/>
    <property type="match status" value="1"/>
</dbReference>
<keyword evidence="4 6" id="KW-1133">Transmembrane helix</keyword>